<comment type="catalytic activity">
    <reaction evidence="15">
        <text>[GlcNAc-(1-&gt;4)-Mur2Ac(oyl-L-Ala-gamma-D-Glu-L-Lys-D-Ala-D-Ala)](n)-di-trans,octa-cis-undecaprenyl diphosphate + beta-D-GlcNAc-(1-&gt;4)-Mur2Ac(oyl-L-Ala-gamma-D-Glu-L-Lys-D-Ala-D-Ala)-di-trans,octa-cis-undecaprenyl diphosphate = [GlcNAc-(1-&gt;4)-Mur2Ac(oyl-L-Ala-gamma-D-Glu-L-Lys-D-Ala-D-Ala)](n+1)-di-trans,octa-cis-undecaprenyl diphosphate + di-trans,octa-cis-undecaprenyl diphosphate + H(+)</text>
        <dbReference type="Rhea" id="RHEA:23708"/>
        <dbReference type="Rhea" id="RHEA-COMP:9602"/>
        <dbReference type="Rhea" id="RHEA-COMP:9603"/>
        <dbReference type="ChEBI" id="CHEBI:15378"/>
        <dbReference type="ChEBI" id="CHEBI:58405"/>
        <dbReference type="ChEBI" id="CHEBI:60033"/>
        <dbReference type="ChEBI" id="CHEBI:78435"/>
        <dbReference type="EC" id="2.4.99.28"/>
    </reaction>
</comment>
<keyword evidence="8" id="KW-0133">Cell shape</keyword>
<keyword evidence="11 17" id="KW-0472">Membrane</keyword>
<reference evidence="20" key="1">
    <citation type="submission" date="2017-05" db="EMBL/GenBank/DDBJ databases">
        <authorList>
            <person name="Varghese N."/>
            <person name="Submissions S."/>
        </authorList>
    </citation>
    <scope>NUCLEOTIDE SEQUENCE</scope>
    <source>
        <strain evidence="20">DSM 45262</strain>
    </source>
</reference>
<evidence type="ECO:0000256" key="4">
    <source>
        <dbReference type="ARBA" id="ARBA00022676"/>
    </source>
</evidence>
<feature type="domain" description="Penicillin-binding protein transpeptidase" evidence="18">
    <location>
        <begin position="394"/>
        <end position="673"/>
    </location>
</feature>
<sequence>MDDFRKVSMKSGYSPMPPRTRSERAGSRSRSSRSGGPRGTGGRGPQKQGWQRFFNWKWMMLVLLTSLLIMVGGCTAVMMSAETLDLEKAKDPTKMPTNSKILDSKGDVVAVFGNEYREWVEIDKIKKVNPDLLTAFVKVEDRRFYEHNGIDYEGLGRAIIKNIIAMGNAQGASTLTQQVCKNIVLGDFNKTYTRKIKEIGCALNLEKELGEKRKDKILEAYLNFIDFGGVNGIKLASEVYFGKDPTRDQLTIEEIALLAGMPKAPYKYNPLKNPESAKERRDVVLTQVLPVDDVIPPIVDKQTAEERAKLPVKTCPKTKCWNKLLRAGKFDHYKAFVQEELKRDYGINPEKLGKSGYVIKTSLNQQAQTAVEKALQDKSLFVNKGQYMKDADASIVMLNPKNGMIVAVGNGRHYQPGYQKRALLPVQPGSTIKPLTVYAPAVNDHDYNEYSIVKDIPVDFAGNWNPSNYGGMPPQGNIPMLTMVKKSLNKSTVRLLHEVVTLDKAYEYAQKLGLELKERDRASYSALALGGGSVGVTTKQMAQAYAVFANGGKYYQARTIVSVKQNDEVVEPKNPDKYKQPKQVFSEKTAWYMTRMLKHVIADDDGTGHNARLRDGRDVAGKSGTIQEEKAAWFVGYTPDLVAAVNVMYPIQGAEIVKVTGGSVPAKIFSYVMSEAHQGIPPHSFKKPPGVEEPKRPFELQAPHLSYESHPDGVLLKWQQQPEQVTYQVFRAEGGNFVKVADLPAGSTSWKDSSALPPQDDGFDLGDLFGGGGEKKKVYRYKVVAIDTQATDPANKEKSSEITVELKSGKKEEKPKFDKNNDGIDDRQQDSDGDGVNDHEDKFPNDPTRTGKEQDGGGGNGDNGNGRPGRDDGDNNDGNNGNDNGNTGGWPF</sequence>
<dbReference type="GO" id="GO:0008658">
    <property type="term" value="F:penicillin binding"/>
    <property type="evidence" value="ECO:0007669"/>
    <property type="project" value="InterPro"/>
</dbReference>
<evidence type="ECO:0000256" key="12">
    <source>
        <dbReference type="ARBA" id="ARBA00023268"/>
    </source>
</evidence>
<dbReference type="InterPro" id="IPR012338">
    <property type="entry name" value="Beta-lactam/transpept-like"/>
</dbReference>
<evidence type="ECO:0000256" key="14">
    <source>
        <dbReference type="ARBA" id="ARBA00034000"/>
    </source>
</evidence>
<keyword evidence="21" id="KW-1185">Reference proteome</keyword>
<dbReference type="Gene3D" id="1.10.3810.10">
    <property type="entry name" value="Biosynthetic peptidoglycan transglycosylase-like"/>
    <property type="match status" value="1"/>
</dbReference>
<feature type="region of interest" description="Disordered" evidence="16">
    <location>
        <begin position="1"/>
        <end position="48"/>
    </location>
</feature>
<dbReference type="Gene3D" id="2.60.40.10">
    <property type="entry name" value="Immunoglobulins"/>
    <property type="match status" value="1"/>
</dbReference>
<dbReference type="Gene3D" id="3.40.710.10">
    <property type="entry name" value="DD-peptidase/beta-lactamase superfamily"/>
    <property type="match status" value="1"/>
</dbReference>
<dbReference type="PANTHER" id="PTHR32282">
    <property type="entry name" value="BINDING PROTEIN TRANSPEPTIDASE, PUTATIVE-RELATED"/>
    <property type="match status" value="1"/>
</dbReference>
<evidence type="ECO:0000313" key="21">
    <source>
        <dbReference type="Proteomes" id="UP001157946"/>
    </source>
</evidence>
<dbReference type="PANTHER" id="PTHR32282:SF32">
    <property type="entry name" value="PENICILLIN-BINDING PROTEIN 2A"/>
    <property type="match status" value="1"/>
</dbReference>
<protein>
    <submittedName>
        <fullName evidence="20">Penicillin-binding protein 2A</fullName>
    </submittedName>
</protein>
<dbReference type="InterPro" id="IPR001460">
    <property type="entry name" value="PCN-bd_Tpept"/>
</dbReference>
<dbReference type="InterPro" id="IPR023346">
    <property type="entry name" value="Lysozyme-like_dom_sf"/>
</dbReference>
<organism evidence="20 21">
    <name type="scientific">Laceyella tengchongensis</name>
    <dbReference type="NCBI Taxonomy" id="574699"/>
    <lineage>
        <taxon>Bacteria</taxon>
        <taxon>Bacillati</taxon>
        <taxon>Bacillota</taxon>
        <taxon>Bacilli</taxon>
        <taxon>Bacillales</taxon>
        <taxon>Thermoactinomycetaceae</taxon>
        <taxon>Laceyella</taxon>
    </lineage>
</organism>
<dbReference type="AlphaFoldDB" id="A0AA45WQ81"/>
<dbReference type="InterPro" id="IPR001264">
    <property type="entry name" value="Glyco_trans_51"/>
</dbReference>
<feature type="compositionally biased region" description="Low complexity" evidence="16">
    <location>
        <begin position="876"/>
        <end position="885"/>
    </location>
</feature>
<dbReference type="GO" id="GO:0008360">
    <property type="term" value="P:regulation of cell shape"/>
    <property type="evidence" value="ECO:0007669"/>
    <property type="project" value="UniProtKB-KW"/>
</dbReference>
<keyword evidence="4" id="KW-0328">Glycosyltransferase</keyword>
<evidence type="ECO:0000256" key="9">
    <source>
        <dbReference type="ARBA" id="ARBA00022984"/>
    </source>
</evidence>
<keyword evidence="6 17" id="KW-0812">Transmembrane</keyword>
<evidence type="ECO:0000256" key="17">
    <source>
        <dbReference type="SAM" id="Phobius"/>
    </source>
</evidence>
<name>A0AA45WQ81_9BACL</name>
<evidence type="ECO:0000256" key="3">
    <source>
        <dbReference type="ARBA" id="ARBA00022670"/>
    </source>
</evidence>
<dbReference type="SUPFAM" id="SSF53955">
    <property type="entry name" value="Lysozyme-like"/>
    <property type="match status" value="1"/>
</dbReference>
<dbReference type="InterPro" id="IPR013783">
    <property type="entry name" value="Ig-like_fold"/>
</dbReference>
<dbReference type="InterPro" id="IPR036950">
    <property type="entry name" value="PBP_transglycosylase"/>
</dbReference>
<keyword evidence="2" id="KW-0121">Carboxypeptidase</keyword>
<dbReference type="GO" id="GO:0009002">
    <property type="term" value="F:serine-type D-Ala-D-Ala carboxypeptidase activity"/>
    <property type="evidence" value="ECO:0007669"/>
    <property type="project" value="UniProtKB-EC"/>
</dbReference>
<gene>
    <name evidence="20" type="ORF">SAMN06265361_104229</name>
</gene>
<evidence type="ECO:0000256" key="1">
    <source>
        <dbReference type="ARBA" id="ARBA00022475"/>
    </source>
</evidence>
<keyword evidence="9" id="KW-0573">Peptidoglycan synthesis</keyword>
<keyword evidence="13" id="KW-0961">Cell wall biogenesis/degradation</keyword>
<proteinExistence type="predicted"/>
<feature type="compositionally biased region" description="Basic and acidic residues" evidence="16">
    <location>
        <begin position="807"/>
        <end position="855"/>
    </location>
</feature>
<dbReference type="GO" id="GO:0008955">
    <property type="term" value="F:peptidoglycan glycosyltransferase activity"/>
    <property type="evidence" value="ECO:0007669"/>
    <property type="project" value="UniProtKB-EC"/>
</dbReference>
<evidence type="ECO:0000259" key="19">
    <source>
        <dbReference type="Pfam" id="PF00912"/>
    </source>
</evidence>
<evidence type="ECO:0000256" key="10">
    <source>
        <dbReference type="ARBA" id="ARBA00022989"/>
    </source>
</evidence>
<dbReference type="GO" id="GO:0009252">
    <property type="term" value="P:peptidoglycan biosynthetic process"/>
    <property type="evidence" value="ECO:0007669"/>
    <property type="project" value="UniProtKB-KW"/>
</dbReference>
<dbReference type="Pfam" id="PF00912">
    <property type="entry name" value="Transgly"/>
    <property type="match status" value="1"/>
</dbReference>
<feature type="compositionally biased region" description="Gly residues" evidence="16">
    <location>
        <begin position="856"/>
        <end position="867"/>
    </location>
</feature>
<comment type="catalytic activity">
    <reaction evidence="14">
        <text>Preferential cleavage: (Ac)2-L-Lys-D-Ala-|-D-Ala. Also transpeptidation of peptidyl-alanyl moieties that are N-acyl substituents of D-alanine.</text>
        <dbReference type="EC" id="3.4.16.4"/>
    </reaction>
</comment>
<dbReference type="GO" id="GO:0030288">
    <property type="term" value="C:outer membrane-bounded periplasmic space"/>
    <property type="evidence" value="ECO:0007669"/>
    <property type="project" value="TreeGrafter"/>
</dbReference>
<dbReference type="GO" id="GO:0071555">
    <property type="term" value="P:cell wall organization"/>
    <property type="evidence" value="ECO:0007669"/>
    <property type="project" value="UniProtKB-KW"/>
</dbReference>
<evidence type="ECO:0000256" key="13">
    <source>
        <dbReference type="ARBA" id="ARBA00023316"/>
    </source>
</evidence>
<keyword evidence="5" id="KW-0808">Transferase</keyword>
<evidence type="ECO:0000256" key="5">
    <source>
        <dbReference type="ARBA" id="ARBA00022679"/>
    </source>
</evidence>
<evidence type="ECO:0000256" key="2">
    <source>
        <dbReference type="ARBA" id="ARBA00022645"/>
    </source>
</evidence>
<dbReference type="InterPro" id="IPR050396">
    <property type="entry name" value="Glycosyltr_51/Transpeptidase"/>
</dbReference>
<evidence type="ECO:0000256" key="15">
    <source>
        <dbReference type="ARBA" id="ARBA00049902"/>
    </source>
</evidence>
<feature type="region of interest" description="Disordered" evidence="16">
    <location>
        <begin position="792"/>
        <end position="892"/>
    </location>
</feature>
<dbReference type="EMBL" id="FXTU01000004">
    <property type="protein sequence ID" value="SMP23515.1"/>
    <property type="molecule type" value="Genomic_DNA"/>
</dbReference>
<evidence type="ECO:0000256" key="6">
    <source>
        <dbReference type="ARBA" id="ARBA00022692"/>
    </source>
</evidence>
<evidence type="ECO:0000256" key="11">
    <source>
        <dbReference type="ARBA" id="ARBA00023136"/>
    </source>
</evidence>
<keyword evidence="1" id="KW-1003">Cell membrane</keyword>
<evidence type="ECO:0000256" key="7">
    <source>
        <dbReference type="ARBA" id="ARBA00022801"/>
    </source>
</evidence>
<keyword evidence="12" id="KW-0511">Multifunctional enzyme</keyword>
<evidence type="ECO:0000259" key="18">
    <source>
        <dbReference type="Pfam" id="PF00905"/>
    </source>
</evidence>
<keyword evidence="7" id="KW-0378">Hydrolase</keyword>
<dbReference type="Proteomes" id="UP001157946">
    <property type="component" value="Unassembled WGS sequence"/>
</dbReference>
<evidence type="ECO:0000313" key="20">
    <source>
        <dbReference type="EMBL" id="SMP23515.1"/>
    </source>
</evidence>
<accession>A0AA45WQ81</accession>
<feature type="transmembrane region" description="Helical" evidence="17">
    <location>
        <begin position="58"/>
        <end position="79"/>
    </location>
</feature>
<dbReference type="SUPFAM" id="SSF56601">
    <property type="entry name" value="beta-lactamase/transpeptidase-like"/>
    <property type="match status" value="1"/>
</dbReference>
<dbReference type="Pfam" id="PF00905">
    <property type="entry name" value="Transpeptidase"/>
    <property type="match status" value="1"/>
</dbReference>
<evidence type="ECO:0000256" key="16">
    <source>
        <dbReference type="SAM" id="MobiDB-lite"/>
    </source>
</evidence>
<evidence type="ECO:0000256" key="8">
    <source>
        <dbReference type="ARBA" id="ARBA00022960"/>
    </source>
</evidence>
<dbReference type="GO" id="GO:0006508">
    <property type="term" value="P:proteolysis"/>
    <property type="evidence" value="ECO:0007669"/>
    <property type="project" value="UniProtKB-KW"/>
</dbReference>
<comment type="caution">
    <text evidence="20">The sequence shown here is derived from an EMBL/GenBank/DDBJ whole genome shotgun (WGS) entry which is preliminary data.</text>
</comment>
<keyword evidence="3" id="KW-0645">Protease</keyword>
<feature type="domain" description="Glycosyl transferase family 51" evidence="19">
    <location>
        <begin position="106"/>
        <end position="287"/>
    </location>
</feature>
<keyword evidence="10 17" id="KW-1133">Transmembrane helix</keyword>